<feature type="non-terminal residue" evidence="3">
    <location>
        <position position="1"/>
    </location>
</feature>
<evidence type="ECO:0000256" key="1">
    <source>
        <dbReference type="SAM" id="MobiDB-lite"/>
    </source>
</evidence>
<sequence>NKMPGGSYSTADNGRREAGGDTAWSRWSKLIAACLVVLCVLLLIVIIVLSSKDNNLTIAREQFQKEREELEKFLKQGWIYSSSSVYIIINEQKNWTESRQNCRERGADLVIINSREEQ</sequence>
<dbReference type="EMBL" id="QNUK01000485">
    <property type="protein sequence ID" value="KAF5892652.1"/>
    <property type="molecule type" value="Genomic_DNA"/>
</dbReference>
<reference evidence="3" key="1">
    <citation type="submission" date="2020-07" db="EMBL/GenBank/DDBJ databases">
        <title>Clarias magur genome sequencing, assembly and annotation.</title>
        <authorList>
            <person name="Kushwaha B."/>
            <person name="Kumar R."/>
            <person name="Das P."/>
            <person name="Joshi C.G."/>
            <person name="Kumar D."/>
            <person name="Nagpure N.S."/>
            <person name="Pandey M."/>
            <person name="Agarwal S."/>
            <person name="Srivastava S."/>
            <person name="Singh M."/>
            <person name="Sahoo L."/>
            <person name="Jayasankar P."/>
            <person name="Meher P.K."/>
            <person name="Koringa P.G."/>
            <person name="Iquebal M.A."/>
            <person name="Das S.P."/>
            <person name="Bit A."/>
            <person name="Patnaik S."/>
            <person name="Patel N."/>
            <person name="Shah T.M."/>
            <person name="Hinsu A."/>
            <person name="Jena J.K."/>
        </authorList>
    </citation>
    <scope>NUCLEOTIDE SEQUENCE</scope>
    <source>
        <strain evidence="3">CIFAMagur01</strain>
        <tissue evidence="3">Testis</tissue>
    </source>
</reference>
<gene>
    <name evidence="3" type="ORF">DAT39_017643</name>
</gene>
<keyword evidence="2" id="KW-1133">Transmembrane helix</keyword>
<keyword evidence="4" id="KW-1185">Reference proteome</keyword>
<dbReference type="SUPFAM" id="SSF56436">
    <property type="entry name" value="C-type lectin-like"/>
    <property type="match status" value="1"/>
</dbReference>
<dbReference type="InterPro" id="IPR050828">
    <property type="entry name" value="C-type_lectin/matrix_domain"/>
</dbReference>
<feature type="non-terminal residue" evidence="3">
    <location>
        <position position="118"/>
    </location>
</feature>
<evidence type="ECO:0000313" key="3">
    <source>
        <dbReference type="EMBL" id="KAF5892652.1"/>
    </source>
</evidence>
<keyword evidence="2" id="KW-0472">Membrane</keyword>
<dbReference type="Proteomes" id="UP000727407">
    <property type="component" value="Unassembled WGS sequence"/>
</dbReference>
<dbReference type="AlphaFoldDB" id="A0A8J4WVF4"/>
<dbReference type="InterPro" id="IPR016186">
    <property type="entry name" value="C-type_lectin-like/link_sf"/>
</dbReference>
<proteinExistence type="predicted"/>
<comment type="caution">
    <text evidence="3">The sequence shown here is derived from an EMBL/GenBank/DDBJ whole genome shotgun (WGS) entry which is preliminary data.</text>
</comment>
<evidence type="ECO:0000256" key="2">
    <source>
        <dbReference type="SAM" id="Phobius"/>
    </source>
</evidence>
<keyword evidence="2" id="KW-0812">Transmembrane</keyword>
<feature type="region of interest" description="Disordered" evidence="1">
    <location>
        <begin position="1"/>
        <end position="20"/>
    </location>
</feature>
<protein>
    <submittedName>
        <fullName evidence="3">Antigen like protein</fullName>
    </submittedName>
</protein>
<evidence type="ECO:0000313" key="4">
    <source>
        <dbReference type="Proteomes" id="UP000727407"/>
    </source>
</evidence>
<feature type="transmembrane region" description="Helical" evidence="2">
    <location>
        <begin position="30"/>
        <end position="50"/>
    </location>
</feature>
<dbReference type="PANTHER" id="PTHR45710">
    <property type="entry name" value="C-TYPE LECTIN DOMAIN-CONTAINING PROTEIN 180"/>
    <property type="match status" value="1"/>
</dbReference>
<name>A0A8J4WVF4_CLAMG</name>
<dbReference type="InterPro" id="IPR016187">
    <property type="entry name" value="CTDL_fold"/>
</dbReference>
<dbReference type="Gene3D" id="3.10.100.10">
    <property type="entry name" value="Mannose-Binding Protein A, subunit A"/>
    <property type="match status" value="1"/>
</dbReference>
<accession>A0A8J4WVF4</accession>
<organism evidence="3 4">
    <name type="scientific">Clarias magur</name>
    <name type="common">Asian catfish</name>
    <name type="synonym">Macropteronotus magur</name>
    <dbReference type="NCBI Taxonomy" id="1594786"/>
    <lineage>
        <taxon>Eukaryota</taxon>
        <taxon>Metazoa</taxon>
        <taxon>Chordata</taxon>
        <taxon>Craniata</taxon>
        <taxon>Vertebrata</taxon>
        <taxon>Euteleostomi</taxon>
        <taxon>Actinopterygii</taxon>
        <taxon>Neopterygii</taxon>
        <taxon>Teleostei</taxon>
        <taxon>Ostariophysi</taxon>
        <taxon>Siluriformes</taxon>
        <taxon>Clariidae</taxon>
        <taxon>Clarias</taxon>
    </lineage>
</organism>
<dbReference type="PANTHER" id="PTHR45710:SF8">
    <property type="entry name" value="RERATING FAMILY MEMBER 4"/>
    <property type="match status" value="1"/>
</dbReference>